<dbReference type="FunFam" id="1.10.10.10:FF:000001">
    <property type="entry name" value="LysR family transcriptional regulator"/>
    <property type="match status" value="1"/>
</dbReference>
<dbReference type="InterPro" id="IPR036388">
    <property type="entry name" value="WH-like_DNA-bd_sf"/>
</dbReference>
<evidence type="ECO:0000256" key="1">
    <source>
        <dbReference type="ARBA" id="ARBA00009437"/>
    </source>
</evidence>
<dbReference type="Pfam" id="PF00126">
    <property type="entry name" value="HTH_1"/>
    <property type="match status" value="1"/>
</dbReference>
<evidence type="ECO:0000313" key="7">
    <source>
        <dbReference type="Proteomes" id="UP001234216"/>
    </source>
</evidence>
<evidence type="ECO:0000256" key="3">
    <source>
        <dbReference type="ARBA" id="ARBA00023125"/>
    </source>
</evidence>
<dbReference type="PANTHER" id="PTHR30346:SF0">
    <property type="entry name" value="HCA OPERON TRANSCRIPTIONAL ACTIVATOR HCAR"/>
    <property type="match status" value="1"/>
</dbReference>
<dbReference type="GO" id="GO:0032993">
    <property type="term" value="C:protein-DNA complex"/>
    <property type="evidence" value="ECO:0007669"/>
    <property type="project" value="TreeGrafter"/>
</dbReference>
<evidence type="ECO:0000256" key="4">
    <source>
        <dbReference type="ARBA" id="ARBA00023163"/>
    </source>
</evidence>
<evidence type="ECO:0000256" key="2">
    <source>
        <dbReference type="ARBA" id="ARBA00023015"/>
    </source>
</evidence>
<sequence>MDLRRLRYFRVLAEELNFTRAALRLHIAQPALSQQIRALERDIGAPLLARTSRGCRLTVVGEVVAHEAGDLLARADAARERIRAAVGGHQGQLRLALTRSARGGCVDALLAAFRTLHPDVDLVVRTGWTAHNITELAGRLDAAFVRPPLDDAGLEWRRIAREELLVAVPADHPLARERRVTRGRITAEPVILWPRENASGMHDVISRQLWPDGGPRIVREEPDDEQLLLSVAAGTGIAPVPEGRARALRIPGVRLKRVTPPIPTADLVLAHRSASTAPALRGLLSLVGALPGASATPDRHVHDPAACRAGGAVKGAARSEVCCALTRAGETGVGPVRVVVGVAVAAVRDHEVQLLGAGDVEVQGQGL</sequence>
<reference evidence="6" key="1">
    <citation type="submission" date="2023-07" db="EMBL/GenBank/DDBJ databases">
        <title>Comparative genomics of wheat-associated soil bacteria to identify genetic determinants of phenazine resistance.</title>
        <authorList>
            <person name="Mouncey N."/>
        </authorList>
    </citation>
    <scope>NUCLEOTIDE SEQUENCE</scope>
    <source>
        <strain evidence="6">V4I22</strain>
    </source>
</reference>
<dbReference type="EMBL" id="JAUSZV010000005">
    <property type="protein sequence ID" value="MDQ0910776.1"/>
    <property type="molecule type" value="Genomic_DNA"/>
</dbReference>
<proteinExistence type="inferred from homology"/>
<dbReference type="InterPro" id="IPR000847">
    <property type="entry name" value="LysR_HTH_N"/>
</dbReference>
<name>A0AAW8FKX3_9ACTN</name>
<dbReference type="Pfam" id="PF03466">
    <property type="entry name" value="LysR_substrate"/>
    <property type="match status" value="1"/>
</dbReference>
<dbReference type="GO" id="GO:0003700">
    <property type="term" value="F:DNA-binding transcription factor activity"/>
    <property type="evidence" value="ECO:0007669"/>
    <property type="project" value="InterPro"/>
</dbReference>
<feature type="domain" description="HTH lysR-type" evidence="5">
    <location>
        <begin position="1"/>
        <end position="58"/>
    </location>
</feature>
<organism evidence="6 7">
    <name type="scientific">Streptomyces canus</name>
    <dbReference type="NCBI Taxonomy" id="58343"/>
    <lineage>
        <taxon>Bacteria</taxon>
        <taxon>Bacillati</taxon>
        <taxon>Actinomycetota</taxon>
        <taxon>Actinomycetes</taxon>
        <taxon>Kitasatosporales</taxon>
        <taxon>Streptomycetaceae</taxon>
        <taxon>Streptomyces</taxon>
        <taxon>Streptomyces aurantiacus group</taxon>
    </lineage>
</organism>
<dbReference type="Gene3D" id="3.40.190.10">
    <property type="entry name" value="Periplasmic binding protein-like II"/>
    <property type="match status" value="2"/>
</dbReference>
<keyword evidence="4" id="KW-0804">Transcription</keyword>
<dbReference type="PANTHER" id="PTHR30346">
    <property type="entry name" value="TRANSCRIPTIONAL DUAL REGULATOR HCAR-RELATED"/>
    <property type="match status" value="1"/>
</dbReference>
<dbReference type="GO" id="GO:0003677">
    <property type="term" value="F:DNA binding"/>
    <property type="evidence" value="ECO:0007669"/>
    <property type="project" value="UniProtKB-KW"/>
</dbReference>
<gene>
    <name evidence="6" type="ORF">QFZ22_006761</name>
</gene>
<comment type="similarity">
    <text evidence="1">Belongs to the LysR transcriptional regulatory family.</text>
</comment>
<keyword evidence="3 6" id="KW-0238">DNA-binding</keyword>
<accession>A0AAW8FKX3</accession>
<dbReference type="PROSITE" id="PS50931">
    <property type="entry name" value="HTH_LYSR"/>
    <property type="match status" value="1"/>
</dbReference>
<dbReference type="SUPFAM" id="SSF46785">
    <property type="entry name" value="Winged helix' DNA-binding domain"/>
    <property type="match status" value="1"/>
</dbReference>
<comment type="caution">
    <text evidence="6">The sequence shown here is derived from an EMBL/GenBank/DDBJ whole genome shotgun (WGS) entry which is preliminary data.</text>
</comment>
<evidence type="ECO:0000313" key="6">
    <source>
        <dbReference type="EMBL" id="MDQ0910776.1"/>
    </source>
</evidence>
<keyword evidence="2" id="KW-0805">Transcription regulation</keyword>
<dbReference type="Proteomes" id="UP001234216">
    <property type="component" value="Unassembled WGS sequence"/>
</dbReference>
<dbReference type="AlphaFoldDB" id="A0AAW8FKX3"/>
<protein>
    <submittedName>
        <fullName evidence="6">DNA-binding transcriptional LysR family regulator</fullName>
    </submittedName>
</protein>
<dbReference type="InterPro" id="IPR036390">
    <property type="entry name" value="WH_DNA-bd_sf"/>
</dbReference>
<dbReference type="SUPFAM" id="SSF53850">
    <property type="entry name" value="Periplasmic binding protein-like II"/>
    <property type="match status" value="1"/>
</dbReference>
<evidence type="ECO:0000259" key="5">
    <source>
        <dbReference type="PROSITE" id="PS50931"/>
    </source>
</evidence>
<dbReference type="Gene3D" id="1.10.10.10">
    <property type="entry name" value="Winged helix-like DNA-binding domain superfamily/Winged helix DNA-binding domain"/>
    <property type="match status" value="1"/>
</dbReference>
<dbReference type="InterPro" id="IPR005119">
    <property type="entry name" value="LysR_subst-bd"/>
</dbReference>
<dbReference type="CDD" id="cd08414">
    <property type="entry name" value="PBP2_LTTR_aromatics_like"/>
    <property type="match status" value="1"/>
</dbReference>
<dbReference type="RefSeq" id="WP_373431077.1">
    <property type="nucleotide sequence ID" value="NZ_JAUSZV010000005.1"/>
</dbReference>
<dbReference type="PRINTS" id="PR00039">
    <property type="entry name" value="HTHLYSR"/>
</dbReference>